<protein>
    <submittedName>
        <fullName evidence="2">Alpha/beta-hydrolase</fullName>
    </submittedName>
</protein>
<dbReference type="AlphaFoldDB" id="A0A9P5YU15"/>
<reference evidence="2" key="1">
    <citation type="submission" date="2020-11" db="EMBL/GenBank/DDBJ databases">
        <authorList>
            <consortium name="DOE Joint Genome Institute"/>
            <person name="Ahrendt S."/>
            <person name="Riley R."/>
            <person name="Andreopoulos W."/>
            <person name="Labutti K."/>
            <person name="Pangilinan J."/>
            <person name="Ruiz-Duenas F.J."/>
            <person name="Barrasa J.M."/>
            <person name="Sanchez-Garcia M."/>
            <person name="Camarero S."/>
            <person name="Miyauchi S."/>
            <person name="Serrano A."/>
            <person name="Linde D."/>
            <person name="Babiker R."/>
            <person name="Drula E."/>
            <person name="Ayuso-Fernandez I."/>
            <person name="Pacheco R."/>
            <person name="Padilla G."/>
            <person name="Ferreira P."/>
            <person name="Barriuso J."/>
            <person name="Kellner H."/>
            <person name="Castanera R."/>
            <person name="Alfaro M."/>
            <person name="Ramirez L."/>
            <person name="Pisabarro A.G."/>
            <person name="Kuo A."/>
            <person name="Tritt A."/>
            <person name="Lipzen A."/>
            <person name="He G."/>
            <person name="Yan M."/>
            <person name="Ng V."/>
            <person name="Cullen D."/>
            <person name="Martin F."/>
            <person name="Rosso M.-N."/>
            <person name="Henrissat B."/>
            <person name="Hibbett D."/>
            <person name="Martinez A.T."/>
            <person name="Grigoriev I.V."/>
        </authorList>
    </citation>
    <scope>NUCLEOTIDE SEQUENCE</scope>
    <source>
        <strain evidence="2">CIRM-BRFM 674</strain>
    </source>
</reference>
<organism evidence="2 3">
    <name type="scientific">Pholiota conissans</name>
    <dbReference type="NCBI Taxonomy" id="109636"/>
    <lineage>
        <taxon>Eukaryota</taxon>
        <taxon>Fungi</taxon>
        <taxon>Dikarya</taxon>
        <taxon>Basidiomycota</taxon>
        <taxon>Agaricomycotina</taxon>
        <taxon>Agaricomycetes</taxon>
        <taxon>Agaricomycetidae</taxon>
        <taxon>Agaricales</taxon>
        <taxon>Agaricineae</taxon>
        <taxon>Strophariaceae</taxon>
        <taxon>Pholiota</taxon>
    </lineage>
</organism>
<dbReference type="OrthoDB" id="19657at2759"/>
<feature type="domain" description="AB hydrolase-1" evidence="1">
    <location>
        <begin position="35"/>
        <end position="157"/>
    </location>
</feature>
<dbReference type="Gene3D" id="3.40.50.1820">
    <property type="entry name" value="alpha/beta hydrolase"/>
    <property type="match status" value="1"/>
</dbReference>
<dbReference type="SUPFAM" id="SSF53474">
    <property type="entry name" value="alpha/beta-Hydrolases"/>
    <property type="match status" value="1"/>
</dbReference>
<dbReference type="GO" id="GO:0016020">
    <property type="term" value="C:membrane"/>
    <property type="evidence" value="ECO:0007669"/>
    <property type="project" value="TreeGrafter"/>
</dbReference>
<dbReference type="PANTHER" id="PTHR43798">
    <property type="entry name" value="MONOACYLGLYCEROL LIPASE"/>
    <property type="match status" value="1"/>
</dbReference>
<keyword evidence="3" id="KW-1185">Reference proteome</keyword>
<dbReference type="GO" id="GO:0046464">
    <property type="term" value="P:acylglycerol catabolic process"/>
    <property type="evidence" value="ECO:0007669"/>
    <property type="project" value="TreeGrafter"/>
</dbReference>
<name>A0A9P5YU15_9AGAR</name>
<dbReference type="Proteomes" id="UP000807469">
    <property type="component" value="Unassembled WGS sequence"/>
</dbReference>
<evidence type="ECO:0000259" key="1">
    <source>
        <dbReference type="Pfam" id="PF00561"/>
    </source>
</evidence>
<gene>
    <name evidence="2" type="ORF">BDN70DRAFT_884086</name>
</gene>
<dbReference type="InterPro" id="IPR029058">
    <property type="entry name" value="AB_hydrolase_fold"/>
</dbReference>
<evidence type="ECO:0000313" key="2">
    <source>
        <dbReference type="EMBL" id="KAF9475136.1"/>
    </source>
</evidence>
<dbReference type="Pfam" id="PF00561">
    <property type="entry name" value="Abhydrolase_1"/>
    <property type="match status" value="1"/>
</dbReference>
<sequence>MPQVKIESPSGPALIHYTISTPKDKNADKIDPSLPTIIFLHPIYVSQIIFHYQFASPEVRRFNLVALDARLHGGTVGDVPPAYRCADAAHDIAAFMDALGLPACHFFGVSFGSITALQLGVEHPEKVLSLFLMSPIPWIEPELAADGRQEIYDCWVEGHKDPNNPDESASLDAVFGGLELAYNGSTASIVSAVVQYTVPRVVVLWSPENFEAFHTISVKFFVERSPCPPEKLKKITCPVNLIHCAEDIAYPMPLVEEIRDRLEEAGVDVRISQIPDAPHFGCVTHPELTNELFMGWMMSAIGDAVIPPAKAHAFSPYEADLVQCGLKSQESDSEDEFMVVP</sequence>
<dbReference type="EMBL" id="MU155346">
    <property type="protein sequence ID" value="KAF9475136.1"/>
    <property type="molecule type" value="Genomic_DNA"/>
</dbReference>
<accession>A0A9P5YU15</accession>
<dbReference type="InterPro" id="IPR050266">
    <property type="entry name" value="AB_hydrolase_sf"/>
</dbReference>
<proteinExistence type="predicted"/>
<evidence type="ECO:0000313" key="3">
    <source>
        <dbReference type="Proteomes" id="UP000807469"/>
    </source>
</evidence>
<dbReference type="PANTHER" id="PTHR43798:SF5">
    <property type="entry name" value="MONOACYLGLYCEROL LIPASE ABHD6"/>
    <property type="match status" value="1"/>
</dbReference>
<dbReference type="InterPro" id="IPR000073">
    <property type="entry name" value="AB_hydrolase_1"/>
</dbReference>
<comment type="caution">
    <text evidence="2">The sequence shown here is derived from an EMBL/GenBank/DDBJ whole genome shotgun (WGS) entry which is preliminary data.</text>
</comment>
<dbReference type="GO" id="GO:0047372">
    <property type="term" value="F:monoacylglycerol lipase activity"/>
    <property type="evidence" value="ECO:0007669"/>
    <property type="project" value="TreeGrafter"/>
</dbReference>